<dbReference type="PROSITE" id="PS50042">
    <property type="entry name" value="CNMP_BINDING_3"/>
    <property type="match status" value="1"/>
</dbReference>
<dbReference type="SMART" id="SM00419">
    <property type="entry name" value="HTH_CRP"/>
    <property type="match status" value="1"/>
</dbReference>
<sequence>MGSVVIVRSWNSRAPSALKFDIARRGRTLATDCKDCPLRRLELFRDFSPEELRFMQRFKTGEMQVEAGTTVLLEGAKAPQLYTVLRGMGVRSKALGSGRRQVLNFALPGDFLGLQAAMMAEMTYSVEAVTPMRLCAFRRSDIWDLYKRFPERAFDLTWAGALEERFLGEALTSLGQRPARERTGWALHTLYRRLQALGLEHRTEGVPFPFRQQDLADALGLSLVHTNKTLARLRAEQLLTWEDGRLRIPDPDRLAEACGVEPTEPGPRPLI</sequence>
<dbReference type="EMBL" id="QNTQ01000010">
    <property type="protein sequence ID" value="RBI84526.1"/>
    <property type="molecule type" value="Genomic_DNA"/>
</dbReference>
<dbReference type="SUPFAM" id="SSF51206">
    <property type="entry name" value="cAMP-binding domain-like"/>
    <property type="match status" value="1"/>
</dbReference>
<dbReference type="AlphaFoldDB" id="A0A365U724"/>
<dbReference type="OrthoDB" id="7584044at2"/>
<dbReference type="InterPro" id="IPR036388">
    <property type="entry name" value="WH-like_DNA-bd_sf"/>
</dbReference>
<organism evidence="6 7">
    <name type="scientific">Rhodosalinus halophilus</name>
    <dbReference type="NCBI Taxonomy" id="2259333"/>
    <lineage>
        <taxon>Bacteria</taxon>
        <taxon>Pseudomonadati</taxon>
        <taxon>Pseudomonadota</taxon>
        <taxon>Alphaproteobacteria</taxon>
        <taxon>Rhodobacterales</taxon>
        <taxon>Paracoccaceae</taxon>
        <taxon>Rhodosalinus</taxon>
    </lineage>
</organism>
<dbReference type="InterPro" id="IPR036390">
    <property type="entry name" value="WH_DNA-bd_sf"/>
</dbReference>
<feature type="domain" description="Cyclic nucleotide-binding" evidence="4">
    <location>
        <begin position="43"/>
        <end position="118"/>
    </location>
</feature>
<evidence type="ECO:0000313" key="7">
    <source>
        <dbReference type="Proteomes" id="UP000253370"/>
    </source>
</evidence>
<dbReference type="Pfam" id="PF13545">
    <property type="entry name" value="HTH_Crp_2"/>
    <property type="match status" value="1"/>
</dbReference>
<feature type="domain" description="HTH crp-type" evidence="5">
    <location>
        <begin position="177"/>
        <end position="252"/>
    </location>
</feature>
<dbReference type="InterPro" id="IPR000595">
    <property type="entry name" value="cNMP-bd_dom"/>
</dbReference>
<evidence type="ECO:0000256" key="2">
    <source>
        <dbReference type="ARBA" id="ARBA00023125"/>
    </source>
</evidence>
<evidence type="ECO:0000259" key="4">
    <source>
        <dbReference type="PROSITE" id="PS50042"/>
    </source>
</evidence>
<proteinExistence type="predicted"/>
<dbReference type="GO" id="GO:0006355">
    <property type="term" value="P:regulation of DNA-templated transcription"/>
    <property type="evidence" value="ECO:0007669"/>
    <property type="project" value="InterPro"/>
</dbReference>
<reference evidence="6 7" key="1">
    <citation type="submission" date="2018-07" db="EMBL/GenBank/DDBJ databases">
        <title>Rhodosalinus sp. strain E84T genomic sequence and assembly.</title>
        <authorList>
            <person name="Liu Z.-W."/>
            <person name="Lu D.-C."/>
        </authorList>
    </citation>
    <scope>NUCLEOTIDE SEQUENCE [LARGE SCALE GENOMIC DNA]</scope>
    <source>
        <strain evidence="6 7">E84</strain>
    </source>
</reference>
<dbReference type="Gene3D" id="1.10.10.10">
    <property type="entry name" value="Winged helix-like DNA-binding domain superfamily/Winged helix DNA-binding domain"/>
    <property type="match status" value="1"/>
</dbReference>
<protein>
    <submittedName>
        <fullName evidence="6">Crp/Fnr family transcriptional regulator</fullName>
    </submittedName>
</protein>
<dbReference type="GO" id="GO:0003677">
    <property type="term" value="F:DNA binding"/>
    <property type="evidence" value="ECO:0007669"/>
    <property type="project" value="UniProtKB-KW"/>
</dbReference>
<dbReference type="InterPro" id="IPR012318">
    <property type="entry name" value="HTH_CRP"/>
</dbReference>
<name>A0A365U724_9RHOB</name>
<dbReference type="Pfam" id="PF00027">
    <property type="entry name" value="cNMP_binding"/>
    <property type="match status" value="1"/>
</dbReference>
<evidence type="ECO:0000256" key="3">
    <source>
        <dbReference type="ARBA" id="ARBA00023163"/>
    </source>
</evidence>
<dbReference type="InterPro" id="IPR014710">
    <property type="entry name" value="RmlC-like_jellyroll"/>
</dbReference>
<keyword evidence="7" id="KW-1185">Reference proteome</keyword>
<keyword evidence="1" id="KW-0805">Transcription regulation</keyword>
<keyword evidence="3" id="KW-0804">Transcription</keyword>
<dbReference type="CDD" id="cd00038">
    <property type="entry name" value="CAP_ED"/>
    <property type="match status" value="1"/>
</dbReference>
<accession>A0A365U724</accession>
<comment type="caution">
    <text evidence="6">The sequence shown here is derived from an EMBL/GenBank/DDBJ whole genome shotgun (WGS) entry which is preliminary data.</text>
</comment>
<dbReference type="InterPro" id="IPR018490">
    <property type="entry name" value="cNMP-bd_dom_sf"/>
</dbReference>
<dbReference type="Gene3D" id="2.60.120.10">
    <property type="entry name" value="Jelly Rolls"/>
    <property type="match status" value="1"/>
</dbReference>
<gene>
    <name evidence="6" type="ORF">DRV85_11225</name>
</gene>
<evidence type="ECO:0000313" key="6">
    <source>
        <dbReference type="EMBL" id="RBI84526.1"/>
    </source>
</evidence>
<dbReference type="PROSITE" id="PS51063">
    <property type="entry name" value="HTH_CRP_2"/>
    <property type="match status" value="1"/>
</dbReference>
<keyword evidence="2" id="KW-0238">DNA-binding</keyword>
<dbReference type="Proteomes" id="UP000253370">
    <property type="component" value="Unassembled WGS sequence"/>
</dbReference>
<evidence type="ECO:0000256" key="1">
    <source>
        <dbReference type="ARBA" id="ARBA00023015"/>
    </source>
</evidence>
<evidence type="ECO:0000259" key="5">
    <source>
        <dbReference type="PROSITE" id="PS51063"/>
    </source>
</evidence>
<dbReference type="SUPFAM" id="SSF46785">
    <property type="entry name" value="Winged helix' DNA-binding domain"/>
    <property type="match status" value="1"/>
</dbReference>